<evidence type="ECO:0000256" key="3">
    <source>
        <dbReference type="ARBA" id="ARBA00022833"/>
    </source>
</evidence>
<dbReference type="Pfam" id="PF13639">
    <property type="entry name" value="zf-RING_2"/>
    <property type="match status" value="1"/>
</dbReference>
<dbReference type="InterPro" id="IPR017907">
    <property type="entry name" value="Znf_RING_CS"/>
</dbReference>
<dbReference type="Gene3D" id="3.30.40.10">
    <property type="entry name" value="Zinc/RING finger domain, C3HC4 (zinc finger)"/>
    <property type="match status" value="1"/>
</dbReference>
<dbReference type="PROSITE" id="PS50824">
    <property type="entry name" value="DAPIN"/>
    <property type="match status" value="1"/>
</dbReference>
<feature type="compositionally biased region" description="Basic and acidic residues" evidence="5">
    <location>
        <begin position="1"/>
        <end position="14"/>
    </location>
</feature>
<dbReference type="InterPro" id="IPR004020">
    <property type="entry name" value="DAPIN"/>
</dbReference>
<dbReference type="GO" id="GO:0008270">
    <property type="term" value="F:zinc ion binding"/>
    <property type="evidence" value="ECO:0007669"/>
    <property type="project" value="UniProtKB-KW"/>
</dbReference>
<dbReference type="InterPro" id="IPR013083">
    <property type="entry name" value="Znf_RING/FYVE/PHD"/>
</dbReference>
<dbReference type="Pfam" id="PF02758">
    <property type="entry name" value="PYRIN"/>
    <property type="match status" value="1"/>
</dbReference>
<keyword evidence="3" id="KW-0862">Zinc</keyword>
<dbReference type="Proteomes" id="UP000823561">
    <property type="component" value="Chromosome 7"/>
</dbReference>
<proteinExistence type="predicted"/>
<gene>
    <name evidence="8" type="ORF">AALO_G00096420</name>
</gene>
<dbReference type="InterPro" id="IPR051051">
    <property type="entry name" value="E3_ubiq-ligase_TRIM/RNF"/>
</dbReference>
<reference evidence="8" key="1">
    <citation type="submission" date="2020-10" db="EMBL/GenBank/DDBJ databases">
        <title>Chromosome-scale genome assembly of the Allis shad, Alosa alosa.</title>
        <authorList>
            <person name="Margot Z."/>
            <person name="Christophe K."/>
            <person name="Cabau C."/>
            <person name="Louis A."/>
            <person name="Berthelot C."/>
            <person name="Parey E."/>
            <person name="Roest Crollius H."/>
            <person name="Montfort J."/>
            <person name="Robinson-Rechavi M."/>
            <person name="Bucao C."/>
            <person name="Bouchez O."/>
            <person name="Gislard M."/>
            <person name="Lluch J."/>
            <person name="Milhes M."/>
            <person name="Lampietro C."/>
            <person name="Lopez Roques C."/>
            <person name="Donnadieu C."/>
            <person name="Braasch I."/>
            <person name="Desvignes T."/>
            <person name="Postlethwait J."/>
            <person name="Bobe J."/>
            <person name="Guiguen Y."/>
        </authorList>
    </citation>
    <scope>NUCLEOTIDE SEQUENCE</scope>
    <source>
        <strain evidence="8">M-15738</strain>
        <tissue evidence="8">Blood</tissue>
    </source>
</reference>
<dbReference type="InterPro" id="IPR001841">
    <property type="entry name" value="Znf_RING"/>
</dbReference>
<evidence type="ECO:0000259" key="7">
    <source>
        <dbReference type="PROSITE" id="PS50824"/>
    </source>
</evidence>
<name>A0AAV6GWU6_9TELE</name>
<dbReference type="SUPFAM" id="SSF47986">
    <property type="entry name" value="DEATH domain"/>
    <property type="match status" value="1"/>
</dbReference>
<dbReference type="InterPro" id="IPR011029">
    <property type="entry name" value="DEATH-like_dom_sf"/>
</dbReference>
<evidence type="ECO:0000256" key="4">
    <source>
        <dbReference type="PROSITE-ProRule" id="PRU00175"/>
    </source>
</evidence>
<dbReference type="AlphaFoldDB" id="A0AAV6GWU6"/>
<dbReference type="PROSITE" id="PS50089">
    <property type="entry name" value="ZF_RING_2"/>
    <property type="match status" value="1"/>
</dbReference>
<dbReference type="PANTHER" id="PTHR25465">
    <property type="entry name" value="B-BOX DOMAIN CONTAINING"/>
    <property type="match status" value="1"/>
</dbReference>
<evidence type="ECO:0000256" key="2">
    <source>
        <dbReference type="ARBA" id="ARBA00022771"/>
    </source>
</evidence>
<feature type="domain" description="RING-type" evidence="6">
    <location>
        <begin position="66"/>
        <end position="109"/>
    </location>
</feature>
<evidence type="ECO:0000313" key="8">
    <source>
        <dbReference type="EMBL" id="KAG5278210.1"/>
    </source>
</evidence>
<keyword evidence="1" id="KW-0479">Metal-binding</keyword>
<dbReference type="SUPFAM" id="SSF57850">
    <property type="entry name" value="RING/U-box"/>
    <property type="match status" value="1"/>
</dbReference>
<dbReference type="PANTHER" id="PTHR25465:SF14">
    <property type="entry name" value="E3 UBIQUITIN-PROTEIN LIGASE TRIM65"/>
    <property type="match status" value="1"/>
</dbReference>
<evidence type="ECO:0000313" key="9">
    <source>
        <dbReference type="Proteomes" id="UP000823561"/>
    </source>
</evidence>
<feature type="domain" description="Pyrin" evidence="7">
    <location>
        <begin position="143"/>
        <end position="228"/>
    </location>
</feature>
<dbReference type="EMBL" id="JADWDJ010000007">
    <property type="protein sequence ID" value="KAG5278210.1"/>
    <property type="molecule type" value="Genomic_DNA"/>
</dbReference>
<dbReference type="SMART" id="SM01289">
    <property type="entry name" value="PYRIN"/>
    <property type="match status" value="1"/>
</dbReference>
<dbReference type="PROSITE" id="PS00518">
    <property type="entry name" value="ZF_RING_1"/>
    <property type="match status" value="1"/>
</dbReference>
<protein>
    <recommendedName>
        <fullName evidence="10">RING-type domain-containing protein</fullName>
    </recommendedName>
</protein>
<evidence type="ECO:0000256" key="1">
    <source>
        <dbReference type="ARBA" id="ARBA00022723"/>
    </source>
</evidence>
<keyword evidence="2 4" id="KW-0863">Zinc-finger</keyword>
<evidence type="ECO:0000256" key="5">
    <source>
        <dbReference type="SAM" id="MobiDB-lite"/>
    </source>
</evidence>
<organism evidence="8 9">
    <name type="scientific">Alosa alosa</name>
    <name type="common">allis shad</name>
    <dbReference type="NCBI Taxonomy" id="278164"/>
    <lineage>
        <taxon>Eukaryota</taxon>
        <taxon>Metazoa</taxon>
        <taxon>Chordata</taxon>
        <taxon>Craniata</taxon>
        <taxon>Vertebrata</taxon>
        <taxon>Euteleostomi</taxon>
        <taxon>Actinopterygii</taxon>
        <taxon>Neopterygii</taxon>
        <taxon>Teleostei</taxon>
        <taxon>Clupei</taxon>
        <taxon>Clupeiformes</taxon>
        <taxon>Clupeoidei</taxon>
        <taxon>Clupeidae</taxon>
        <taxon>Alosa</taxon>
    </lineage>
</organism>
<evidence type="ECO:0008006" key="10">
    <source>
        <dbReference type="Google" id="ProtNLM"/>
    </source>
</evidence>
<accession>A0AAV6GWU6</accession>
<dbReference type="Gene3D" id="1.10.533.10">
    <property type="entry name" value="Death Domain, Fas"/>
    <property type="match status" value="1"/>
</dbReference>
<comment type="caution">
    <text evidence="8">The sequence shown here is derived from an EMBL/GenBank/DDBJ whole genome shotgun (WGS) entry which is preliminary data.</text>
</comment>
<keyword evidence="9" id="KW-1185">Reference proteome</keyword>
<feature type="region of interest" description="Disordered" evidence="5">
    <location>
        <begin position="1"/>
        <end position="25"/>
    </location>
</feature>
<sequence>MSVPMEERSLHTETTDEACTSSVKAPQKRKGLLEVTESKQKGLQVEWLNSSTGSSGAWPYLRLRRCNICGQSQKDHVRILCGHVFCRQCILMHLETQSAIGEYTCPNCRHIYSTRPALQPYSATQKHLQKHQQCQHGDLPWLLREKALKEVLRKTLENLSKTKFKLLKYYLKDLGQIEWAKLKKADHDDIVELLMEAYSTEAGKKILTILQKMNLKQMAKDLERHLTTQFLSTQSRLQAPVDASMAARMSAAARGCGSSRSLAD</sequence>
<evidence type="ECO:0000259" key="6">
    <source>
        <dbReference type="PROSITE" id="PS50089"/>
    </source>
</evidence>
<dbReference type="SMART" id="SM00184">
    <property type="entry name" value="RING"/>
    <property type="match status" value="1"/>
</dbReference>